<dbReference type="FunCoup" id="C1DZY0">
    <property type="interactions" value="1871"/>
</dbReference>
<accession>C1DZY0</accession>
<evidence type="ECO:0000259" key="4">
    <source>
        <dbReference type="PROSITE" id="PS50821"/>
    </source>
</evidence>
<dbReference type="GO" id="GO:0003723">
    <property type="term" value="F:RNA binding"/>
    <property type="evidence" value="ECO:0007669"/>
    <property type="project" value="InterPro"/>
</dbReference>
<dbReference type="RefSeq" id="XP_002499467.1">
    <property type="nucleotide sequence ID" value="XM_002499421.1"/>
</dbReference>
<dbReference type="AlphaFoldDB" id="C1DZY0"/>
<feature type="domain" description="PAZ" evidence="4">
    <location>
        <begin position="295"/>
        <end position="390"/>
    </location>
</feature>
<dbReference type="InterPro" id="IPR014811">
    <property type="entry name" value="ArgoL1"/>
</dbReference>
<dbReference type="Pfam" id="PF16486">
    <property type="entry name" value="ArgoN"/>
    <property type="match status" value="1"/>
</dbReference>
<dbReference type="InterPro" id="IPR003100">
    <property type="entry name" value="PAZ_dom"/>
</dbReference>
<feature type="region of interest" description="Disordered" evidence="3">
    <location>
        <begin position="896"/>
        <end position="918"/>
    </location>
</feature>
<dbReference type="Pfam" id="PF08699">
    <property type="entry name" value="ArgoL1"/>
    <property type="match status" value="1"/>
</dbReference>
<dbReference type="InterPro" id="IPR032474">
    <property type="entry name" value="Argonaute_N"/>
</dbReference>
<evidence type="ECO:0000313" key="6">
    <source>
        <dbReference type="EMBL" id="ACO60725.1"/>
    </source>
</evidence>
<dbReference type="GeneID" id="8241137"/>
<feature type="region of interest" description="Disordered" evidence="3">
    <location>
        <begin position="1"/>
        <end position="34"/>
    </location>
</feature>
<dbReference type="SMR" id="C1DZY0"/>
<dbReference type="InterPro" id="IPR036397">
    <property type="entry name" value="RNaseH_sf"/>
</dbReference>
<sequence>MSSYAPMETDYNGGTGGYAAPPPPPHVPLPKRAGRLGSSGRPITLVANHFFVDVRRMVELSLYDVTITPPMPKERSGGPRGPARQQERVLPARLCRTVMKELASRYKWPPLAYDGSKQLFAPSGHEALKEAHRQDGVTYRVERPDDLPGDPGEEFLVRIKFAVPVRVRDAIDAHLRGDPGSELIPAAAFQALDAILRHERAMNPLWVSIGRNFLDSKNTVKLSGGFEVWKGYSLSARPTQGAEGAGATHLVVNMAAGAFISEQSAVDRLCVLSDGRGGGGGGGGRGRGDMRSGGPEAPRLPRLPLDERTWREAHAAFKGIKIELTHFPGSRRKKTCRGLTKLPANRQMFRDDTGRRHHQRRLKYPELPCVICGTSAKPVYFPLEVCHVPAQRRQLLQDSTASAEMIRVTAAGPDNRKRDIQSQMQNYVCKDRTPRDYGLDIKSQMVQVRARVLTPPRVFYSRDQFLDPSGGAWNLRGQTGLREAPDRASGNNELSQWAIISFDRYVRRDDCYDLGRTLKQKMEQFIGIRVTAEPICESLDQGGGGGRGYPGGENIEDCLKRVVRKFRDKPQIVFCVLPKFDNKHIYNSIKECAEIEIGVRTQCIMNKVGGGGGGLNDQTLANIMQKVNAKLGGINMLVSPVTSPNAAPRSPTQLFSKATIIFGGDVSHASPGSQASSIAALVGNINRSCTQYVARLSAQANRKEMIDDLKSMAREIMIEYFNSNGGTSNPDSRPERVIFYRDGVSESQFQAVLQEEIPFLRAAFQSLGDGSYNPTITYIVAQKRHNTRLFVANPRDGEGRNRDVPAGTVVDTGRVKFDFYLQSHSGIQGTTRPVHYHVLKDENGFTPDAIQNLTFALCHLYCRCTRSVSLVPPVYYAHLAAGRGAQYDMAQVMRGSDTSSVGGSSGGGGAGKDDAPTRRIQLHQSVINNMFFA</sequence>
<dbReference type="InterPro" id="IPR045246">
    <property type="entry name" value="Piwi_ago-like"/>
</dbReference>
<dbReference type="InParanoid" id="C1DZY0"/>
<dbReference type="OMA" id="MGQWPGE"/>
<feature type="domain" description="Piwi" evidence="5">
    <location>
        <begin position="572"/>
        <end position="889"/>
    </location>
</feature>
<dbReference type="KEGG" id="mis:MICPUN_113410"/>
<name>C1DZY0_MICCC</name>
<dbReference type="InterPro" id="IPR003165">
    <property type="entry name" value="Piwi"/>
</dbReference>
<dbReference type="SUPFAM" id="SSF53098">
    <property type="entry name" value="Ribonuclease H-like"/>
    <property type="match status" value="1"/>
</dbReference>
<reference evidence="6 7" key="1">
    <citation type="journal article" date="2009" name="Science">
        <title>Green evolution and dynamic adaptations revealed by genomes of the marine picoeukaryotes Micromonas.</title>
        <authorList>
            <person name="Worden A.Z."/>
            <person name="Lee J.H."/>
            <person name="Mock T."/>
            <person name="Rouze P."/>
            <person name="Simmons M.P."/>
            <person name="Aerts A.L."/>
            <person name="Allen A.E."/>
            <person name="Cuvelier M.L."/>
            <person name="Derelle E."/>
            <person name="Everett M.V."/>
            <person name="Foulon E."/>
            <person name="Grimwood J."/>
            <person name="Gundlach H."/>
            <person name="Henrissat B."/>
            <person name="Napoli C."/>
            <person name="McDonald S.M."/>
            <person name="Parker M.S."/>
            <person name="Rombauts S."/>
            <person name="Salamov A."/>
            <person name="Von Dassow P."/>
            <person name="Badger J.H."/>
            <person name="Coutinho P.M."/>
            <person name="Demir E."/>
            <person name="Dubchak I."/>
            <person name="Gentemann C."/>
            <person name="Eikrem W."/>
            <person name="Gready J.E."/>
            <person name="John U."/>
            <person name="Lanier W."/>
            <person name="Lindquist E.A."/>
            <person name="Lucas S."/>
            <person name="Mayer K.F."/>
            <person name="Moreau H."/>
            <person name="Not F."/>
            <person name="Otillar R."/>
            <person name="Panaud O."/>
            <person name="Pangilinan J."/>
            <person name="Paulsen I."/>
            <person name="Piegu B."/>
            <person name="Poliakov A."/>
            <person name="Robbens S."/>
            <person name="Schmutz J."/>
            <person name="Toulza E."/>
            <person name="Wyss T."/>
            <person name="Zelensky A."/>
            <person name="Zhou K."/>
            <person name="Armbrust E.V."/>
            <person name="Bhattacharya D."/>
            <person name="Goodenough U.W."/>
            <person name="Van de Peer Y."/>
            <person name="Grigoriev I.V."/>
        </authorList>
    </citation>
    <scope>NUCLEOTIDE SEQUENCE [LARGE SCALE GENOMIC DNA]</scope>
    <source>
        <strain evidence="7">RCC299 / NOUM17</strain>
    </source>
</reference>
<dbReference type="OrthoDB" id="10252740at2759"/>
<dbReference type="Gene3D" id="2.170.260.10">
    <property type="entry name" value="paz domain"/>
    <property type="match status" value="1"/>
</dbReference>
<dbReference type="InterPro" id="IPR012337">
    <property type="entry name" value="RNaseH-like_sf"/>
</dbReference>
<dbReference type="Gene3D" id="3.30.420.10">
    <property type="entry name" value="Ribonuclease H-like superfamily/Ribonuclease H"/>
    <property type="match status" value="1"/>
</dbReference>
<dbReference type="CDD" id="cd04657">
    <property type="entry name" value="Piwi_ago-like"/>
    <property type="match status" value="1"/>
</dbReference>
<dbReference type="Pfam" id="PF02170">
    <property type="entry name" value="PAZ"/>
    <property type="match status" value="1"/>
</dbReference>
<dbReference type="CDD" id="cd02846">
    <property type="entry name" value="PAZ_argonaute_like"/>
    <property type="match status" value="1"/>
</dbReference>
<protein>
    <submittedName>
        <fullName evidence="6">Argonuate group protein</fullName>
    </submittedName>
</protein>
<keyword evidence="7" id="KW-1185">Reference proteome</keyword>
<feature type="region of interest" description="Disordered" evidence="3">
    <location>
        <begin position="277"/>
        <end position="302"/>
    </location>
</feature>
<comment type="similarity">
    <text evidence="1">Belongs to the argonaute family. Ago subfamily.</text>
</comment>
<evidence type="ECO:0000256" key="3">
    <source>
        <dbReference type="SAM" id="MobiDB-lite"/>
    </source>
</evidence>
<dbReference type="InterPro" id="IPR036085">
    <property type="entry name" value="PAZ_dom_sf"/>
</dbReference>
<evidence type="ECO:0000313" key="7">
    <source>
        <dbReference type="Proteomes" id="UP000002009"/>
    </source>
</evidence>
<dbReference type="PROSITE" id="PS50821">
    <property type="entry name" value="PAZ"/>
    <property type="match status" value="1"/>
</dbReference>
<evidence type="ECO:0000256" key="2">
    <source>
        <dbReference type="ARBA" id="ARBA00023158"/>
    </source>
</evidence>
<dbReference type="SUPFAM" id="SSF101690">
    <property type="entry name" value="PAZ domain"/>
    <property type="match status" value="1"/>
</dbReference>
<evidence type="ECO:0000259" key="5">
    <source>
        <dbReference type="PROSITE" id="PS50822"/>
    </source>
</evidence>
<proteinExistence type="inferred from homology"/>
<dbReference type="GO" id="GO:0031047">
    <property type="term" value="P:regulatory ncRNA-mediated gene silencing"/>
    <property type="evidence" value="ECO:0007669"/>
    <property type="project" value="UniProtKB-KW"/>
</dbReference>
<dbReference type="Pfam" id="PF02171">
    <property type="entry name" value="Piwi"/>
    <property type="match status" value="1"/>
</dbReference>
<evidence type="ECO:0000256" key="1">
    <source>
        <dbReference type="ARBA" id="ARBA00008201"/>
    </source>
</evidence>
<dbReference type="PANTHER" id="PTHR22891">
    <property type="entry name" value="EUKARYOTIC TRANSLATION INITIATION FACTOR 2C"/>
    <property type="match status" value="1"/>
</dbReference>
<dbReference type="SMART" id="SM00950">
    <property type="entry name" value="Piwi"/>
    <property type="match status" value="1"/>
</dbReference>
<dbReference type="EMBL" id="CP001323">
    <property type="protein sequence ID" value="ACO60725.1"/>
    <property type="molecule type" value="Genomic_DNA"/>
</dbReference>
<dbReference type="Gene3D" id="3.40.50.2300">
    <property type="match status" value="1"/>
</dbReference>
<gene>
    <name evidence="6" type="ORF">MICPUN_113410</name>
</gene>
<dbReference type="SMART" id="SM01163">
    <property type="entry name" value="DUF1785"/>
    <property type="match status" value="1"/>
</dbReference>
<dbReference type="Proteomes" id="UP000002009">
    <property type="component" value="Chromosome 2"/>
</dbReference>
<dbReference type="PROSITE" id="PS50822">
    <property type="entry name" value="PIWI"/>
    <property type="match status" value="1"/>
</dbReference>
<organism evidence="6 7">
    <name type="scientific">Micromonas commoda (strain RCC299 / NOUM17 / CCMP2709)</name>
    <name type="common">Picoplanktonic green alga</name>
    <dbReference type="NCBI Taxonomy" id="296587"/>
    <lineage>
        <taxon>Eukaryota</taxon>
        <taxon>Viridiplantae</taxon>
        <taxon>Chlorophyta</taxon>
        <taxon>Mamiellophyceae</taxon>
        <taxon>Mamiellales</taxon>
        <taxon>Mamiellaceae</taxon>
        <taxon>Micromonas</taxon>
    </lineage>
</organism>
<dbReference type="STRING" id="296587.C1DZY0"/>
<keyword evidence="2" id="KW-0943">RNA-mediated gene silencing</keyword>
<dbReference type="eggNOG" id="KOG1041">
    <property type="taxonomic scope" value="Eukaryota"/>
</dbReference>